<keyword evidence="4" id="KW-0808">Transferase</keyword>
<evidence type="ECO:0000256" key="7">
    <source>
        <dbReference type="ARBA" id="ARBA00022840"/>
    </source>
</evidence>
<protein>
    <recommendedName>
        <fullName evidence="9">Cyclin-dependent kinase 2 homolog</fullName>
        <ecNumber evidence="2">2.7.11.23</ecNumber>
    </recommendedName>
    <alternativeName>
        <fullName evidence="10">Cell division control protein 2 homolog</fullName>
    </alternativeName>
    <alternativeName>
        <fullName evidence="11">cdc2-related kinase 2</fullName>
    </alternativeName>
</protein>
<dbReference type="InterPro" id="IPR050108">
    <property type="entry name" value="CDK"/>
</dbReference>
<dbReference type="Proteomes" id="UP000664859">
    <property type="component" value="Unassembled WGS sequence"/>
</dbReference>
<evidence type="ECO:0000256" key="9">
    <source>
        <dbReference type="ARBA" id="ARBA00039612"/>
    </source>
</evidence>
<accession>A0A835YIU7</accession>
<evidence type="ECO:0000256" key="4">
    <source>
        <dbReference type="ARBA" id="ARBA00022679"/>
    </source>
</evidence>
<dbReference type="SMART" id="SM00220">
    <property type="entry name" value="S_TKc"/>
    <property type="match status" value="1"/>
</dbReference>
<evidence type="ECO:0000256" key="8">
    <source>
        <dbReference type="ARBA" id="ARBA00038543"/>
    </source>
</evidence>
<feature type="compositionally biased region" description="Gly residues" evidence="15">
    <location>
        <begin position="385"/>
        <end position="404"/>
    </location>
</feature>
<dbReference type="PROSITE" id="PS50011">
    <property type="entry name" value="PROTEIN_KINASE_DOM"/>
    <property type="match status" value="1"/>
</dbReference>
<dbReference type="InterPro" id="IPR011009">
    <property type="entry name" value="Kinase-like_dom_sf"/>
</dbReference>
<evidence type="ECO:0000256" key="2">
    <source>
        <dbReference type="ARBA" id="ARBA00012409"/>
    </source>
</evidence>
<keyword evidence="3 14" id="KW-0723">Serine/threonine-protein kinase</keyword>
<dbReference type="InterPro" id="IPR008271">
    <property type="entry name" value="Ser/Thr_kinase_AS"/>
</dbReference>
<evidence type="ECO:0000259" key="16">
    <source>
        <dbReference type="PROSITE" id="PS50011"/>
    </source>
</evidence>
<evidence type="ECO:0000256" key="13">
    <source>
        <dbReference type="PROSITE-ProRule" id="PRU10141"/>
    </source>
</evidence>
<dbReference type="AlphaFoldDB" id="A0A835YIU7"/>
<dbReference type="FunFam" id="1.10.510.10:FF:000415">
    <property type="entry name" value="CMGC/CDK/CRK7 protein kinase, variant"/>
    <property type="match status" value="1"/>
</dbReference>
<name>A0A835YIU7_9STRA</name>
<dbReference type="PROSITE" id="PS00108">
    <property type="entry name" value="PROTEIN_KINASE_ST"/>
    <property type="match status" value="1"/>
</dbReference>
<evidence type="ECO:0000256" key="5">
    <source>
        <dbReference type="ARBA" id="ARBA00022741"/>
    </source>
</evidence>
<evidence type="ECO:0000256" key="3">
    <source>
        <dbReference type="ARBA" id="ARBA00022527"/>
    </source>
</evidence>
<evidence type="ECO:0000256" key="10">
    <source>
        <dbReference type="ARBA" id="ARBA00041902"/>
    </source>
</evidence>
<evidence type="ECO:0000256" key="15">
    <source>
        <dbReference type="SAM" id="MobiDB-lite"/>
    </source>
</evidence>
<sequence>MEQRRGVKRRRCARDVSEYALLGPVGEGAYGVVWKANDPLTGDMVALKMIKTGAESGAPDAELGFPITSVREIRILKLLRHDNIINLKDVVTDMEGKMKGGKAGDVYMVFEYMDADLEGIMKTPDVQLNRNYIKSFMHQLLCGLDFMHRHKVIHRDLKGANLLINANGCLKIGDFGLARSMHEHMKQLTSKVITLWYRPPELLMRATLYGTDVDMWSVGCIFGEMLQRVAILPGKDEQEQMELIFGLCGTPTPESWPGVAKLPDWESCWKPKVVQRPRERTLQHRFRHLDRNVVDLLDRLLQLDPAKRITATQALDHNYFFDHPAVVAPGGLPPLSFTSCHEFEAKQRQAKERADRHRQDEERRAQQAEQKRLAAAQSRGPYRAPGGGRGGGRGGRGGNWGRGGRQPAVSKESTGW</sequence>
<keyword evidence="7 13" id="KW-0067">ATP-binding</keyword>
<evidence type="ECO:0000256" key="1">
    <source>
        <dbReference type="ARBA" id="ARBA00006485"/>
    </source>
</evidence>
<dbReference type="GO" id="GO:0000307">
    <property type="term" value="C:cyclin-dependent protein kinase holoenzyme complex"/>
    <property type="evidence" value="ECO:0007669"/>
    <property type="project" value="TreeGrafter"/>
</dbReference>
<gene>
    <name evidence="17" type="ORF">JKP88DRAFT_270887</name>
</gene>
<dbReference type="PROSITE" id="PS00107">
    <property type="entry name" value="PROTEIN_KINASE_ATP"/>
    <property type="match status" value="1"/>
</dbReference>
<feature type="compositionally biased region" description="Basic and acidic residues" evidence="15">
    <location>
        <begin position="346"/>
        <end position="372"/>
    </location>
</feature>
<evidence type="ECO:0000256" key="14">
    <source>
        <dbReference type="RuleBase" id="RU000304"/>
    </source>
</evidence>
<keyword evidence="18" id="KW-1185">Reference proteome</keyword>
<dbReference type="PANTHER" id="PTHR24056">
    <property type="entry name" value="CELL DIVISION PROTEIN KINASE"/>
    <property type="match status" value="1"/>
</dbReference>
<comment type="catalytic activity">
    <reaction evidence="12">
        <text>[DNA-directed RNA polymerase] + ATP = phospho-[DNA-directed RNA polymerase] + ADP + H(+)</text>
        <dbReference type="Rhea" id="RHEA:10216"/>
        <dbReference type="Rhea" id="RHEA-COMP:11321"/>
        <dbReference type="Rhea" id="RHEA-COMP:11322"/>
        <dbReference type="ChEBI" id="CHEBI:15378"/>
        <dbReference type="ChEBI" id="CHEBI:30616"/>
        <dbReference type="ChEBI" id="CHEBI:43176"/>
        <dbReference type="ChEBI" id="CHEBI:68546"/>
        <dbReference type="ChEBI" id="CHEBI:456216"/>
        <dbReference type="EC" id="2.7.11.23"/>
    </reaction>
</comment>
<comment type="subunit">
    <text evidence="8">May form a complex composed of at least the catalytic subunit CRK2 and a cyclin.</text>
</comment>
<dbReference type="OrthoDB" id="28397at2759"/>
<dbReference type="Pfam" id="PF00069">
    <property type="entry name" value="Pkinase"/>
    <property type="match status" value="1"/>
</dbReference>
<proteinExistence type="inferred from homology"/>
<dbReference type="GO" id="GO:0005634">
    <property type="term" value="C:nucleus"/>
    <property type="evidence" value="ECO:0007669"/>
    <property type="project" value="TreeGrafter"/>
</dbReference>
<dbReference type="SUPFAM" id="SSF56112">
    <property type="entry name" value="Protein kinase-like (PK-like)"/>
    <property type="match status" value="1"/>
</dbReference>
<feature type="region of interest" description="Disordered" evidence="15">
    <location>
        <begin position="346"/>
        <end position="416"/>
    </location>
</feature>
<feature type="binding site" evidence="13">
    <location>
        <position position="48"/>
    </location>
    <ligand>
        <name>ATP</name>
        <dbReference type="ChEBI" id="CHEBI:30616"/>
    </ligand>
</feature>
<dbReference type="EC" id="2.7.11.23" evidence="2"/>
<evidence type="ECO:0000256" key="11">
    <source>
        <dbReference type="ARBA" id="ARBA00042858"/>
    </source>
</evidence>
<keyword evidence="5 13" id="KW-0547">Nucleotide-binding</keyword>
<dbReference type="GO" id="GO:0008353">
    <property type="term" value="F:RNA polymerase II CTD heptapeptide repeat kinase activity"/>
    <property type="evidence" value="ECO:0007669"/>
    <property type="project" value="UniProtKB-EC"/>
</dbReference>
<dbReference type="Gene3D" id="3.30.200.20">
    <property type="entry name" value="Phosphorylase Kinase, domain 1"/>
    <property type="match status" value="1"/>
</dbReference>
<dbReference type="Gene3D" id="1.10.510.10">
    <property type="entry name" value="Transferase(Phosphotransferase) domain 1"/>
    <property type="match status" value="1"/>
</dbReference>
<dbReference type="PANTHER" id="PTHR24056:SF546">
    <property type="entry name" value="CYCLIN-DEPENDENT KINASE 12"/>
    <property type="match status" value="1"/>
</dbReference>
<dbReference type="EMBL" id="JAFCMP010000540">
    <property type="protein sequence ID" value="KAG5176144.1"/>
    <property type="molecule type" value="Genomic_DNA"/>
</dbReference>
<evidence type="ECO:0000256" key="12">
    <source>
        <dbReference type="ARBA" id="ARBA00049280"/>
    </source>
</evidence>
<evidence type="ECO:0000313" key="17">
    <source>
        <dbReference type="EMBL" id="KAG5176144.1"/>
    </source>
</evidence>
<feature type="compositionally biased region" description="Low complexity" evidence="15">
    <location>
        <begin position="373"/>
        <end position="384"/>
    </location>
</feature>
<comment type="similarity">
    <text evidence="1">Belongs to the protein kinase superfamily. CMGC Ser/Thr protein kinase family. CDC2/CDKX subfamily.</text>
</comment>
<reference evidence="17" key="1">
    <citation type="submission" date="2021-02" db="EMBL/GenBank/DDBJ databases">
        <title>First Annotated Genome of the Yellow-green Alga Tribonema minus.</title>
        <authorList>
            <person name="Mahan K.M."/>
        </authorList>
    </citation>
    <scope>NUCLEOTIDE SEQUENCE</scope>
    <source>
        <strain evidence="17">UTEX B ZZ1240</strain>
    </source>
</reference>
<dbReference type="InterPro" id="IPR000719">
    <property type="entry name" value="Prot_kinase_dom"/>
</dbReference>
<evidence type="ECO:0000256" key="6">
    <source>
        <dbReference type="ARBA" id="ARBA00022777"/>
    </source>
</evidence>
<dbReference type="GO" id="GO:0005524">
    <property type="term" value="F:ATP binding"/>
    <property type="evidence" value="ECO:0007669"/>
    <property type="project" value="UniProtKB-UniRule"/>
</dbReference>
<organism evidence="17 18">
    <name type="scientific">Tribonema minus</name>
    <dbReference type="NCBI Taxonomy" id="303371"/>
    <lineage>
        <taxon>Eukaryota</taxon>
        <taxon>Sar</taxon>
        <taxon>Stramenopiles</taxon>
        <taxon>Ochrophyta</taxon>
        <taxon>PX clade</taxon>
        <taxon>Xanthophyceae</taxon>
        <taxon>Tribonematales</taxon>
        <taxon>Tribonemataceae</taxon>
        <taxon>Tribonema</taxon>
    </lineage>
</organism>
<dbReference type="InterPro" id="IPR017441">
    <property type="entry name" value="Protein_kinase_ATP_BS"/>
</dbReference>
<comment type="caution">
    <text evidence="17">The sequence shown here is derived from an EMBL/GenBank/DDBJ whole genome shotgun (WGS) entry which is preliminary data.</text>
</comment>
<feature type="domain" description="Protein kinase" evidence="16">
    <location>
        <begin position="19"/>
        <end position="320"/>
    </location>
</feature>
<keyword evidence="6 17" id="KW-0418">Kinase</keyword>
<dbReference type="GO" id="GO:0032968">
    <property type="term" value="P:positive regulation of transcription elongation by RNA polymerase II"/>
    <property type="evidence" value="ECO:0007669"/>
    <property type="project" value="TreeGrafter"/>
</dbReference>
<evidence type="ECO:0000313" key="18">
    <source>
        <dbReference type="Proteomes" id="UP000664859"/>
    </source>
</evidence>